<keyword evidence="3" id="KW-1185">Reference proteome</keyword>
<evidence type="ECO:0000256" key="1">
    <source>
        <dbReference type="SAM" id="MobiDB-lite"/>
    </source>
</evidence>
<feature type="region of interest" description="Disordered" evidence="1">
    <location>
        <begin position="73"/>
        <end position="112"/>
    </location>
</feature>
<evidence type="ECO:0000313" key="2">
    <source>
        <dbReference type="EMBL" id="RLN00741.1"/>
    </source>
</evidence>
<dbReference type="Proteomes" id="UP000275267">
    <property type="component" value="Unassembled WGS sequence"/>
</dbReference>
<organism evidence="2 3">
    <name type="scientific">Panicum miliaceum</name>
    <name type="common">Proso millet</name>
    <name type="synonym">Broomcorn millet</name>
    <dbReference type="NCBI Taxonomy" id="4540"/>
    <lineage>
        <taxon>Eukaryota</taxon>
        <taxon>Viridiplantae</taxon>
        <taxon>Streptophyta</taxon>
        <taxon>Embryophyta</taxon>
        <taxon>Tracheophyta</taxon>
        <taxon>Spermatophyta</taxon>
        <taxon>Magnoliopsida</taxon>
        <taxon>Liliopsida</taxon>
        <taxon>Poales</taxon>
        <taxon>Poaceae</taxon>
        <taxon>PACMAD clade</taxon>
        <taxon>Panicoideae</taxon>
        <taxon>Panicodae</taxon>
        <taxon>Paniceae</taxon>
        <taxon>Panicinae</taxon>
        <taxon>Panicum</taxon>
        <taxon>Panicum sect. Panicum</taxon>
    </lineage>
</organism>
<protein>
    <submittedName>
        <fullName evidence="2">Uncharacterized protein</fullName>
    </submittedName>
</protein>
<comment type="caution">
    <text evidence="2">The sequence shown here is derived from an EMBL/GenBank/DDBJ whole genome shotgun (WGS) entry which is preliminary data.</text>
</comment>
<reference evidence="3" key="1">
    <citation type="journal article" date="2019" name="Nat. Commun.">
        <title>The genome of broomcorn millet.</title>
        <authorList>
            <person name="Zou C."/>
            <person name="Miki D."/>
            <person name="Li D."/>
            <person name="Tang Q."/>
            <person name="Xiao L."/>
            <person name="Rajput S."/>
            <person name="Deng P."/>
            <person name="Jia W."/>
            <person name="Huang R."/>
            <person name="Zhang M."/>
            <person name="Sun Y."/>
            <person name="Hu J."/>
            <person name="Fu X."/>
            <person name="Schnable P.S."/>
            <person name="Li F."/>
            <person name="Zhang H."/>
            <person name="Feng B."/>
            <person name="Zhu X."/>
            <person name="Liu R."/>
            <person name="Schnable J.C."/>
            <person name="Zhu J.-K."/>
            <person name="Zhang H."/>
        </authorList>
    </citation>
    <scope>NUCLEOTIDE SEQUENCE [LARGE SCALE GENOMIC DNA]</scope>
</reference>
<gene>
    <name evidence="2" type="ORF">C2845_PM06G25620</name>
</gene>
<proteinExistence type="predicted"/>
<name>A0A3L6REU2_PANMI</name>
<sequence>MASDNSAVISCESILAILDHEGCEHLSLLSSGDYVFPAYSDLDQNISNIQSVKKAFVWRLGFNRTNFVQVKRQQEAEGAEDDSLKIADIAGSSGTKDTGSDDGQDSKVQNVA</sequence>
<dbReference type="EMBL" id="PQIB02000009">
    <property type="protein sequence ID" value="RLN00741.1"/>
    <property type="molecule type" value="Genomic_DNA"/>
</dbReference>
<accession>A0A3L6REU2</accession>
<dbReference type="AlphaFoldDB" id="A0A3L6REU2"/>
<evidence type="ECO:0000313" key="3">
    <source>
        <dbReference type="Proteomes" id="UP000275267"/>
    </source>
</evidence>